<keyword evidence="2 6" id="KW-0699">rRNA-binding</keyword>
<evidence type="ECO:0000256" key="5">
    <source>
        <dbReference type="ARBA" id="ARBA00023274"/>
    </source>
</evidence>
<evidence type="ECO:0000256" key="7">
    <source>
        <dbReference type="RuleBase" id="RU003934"/>
    </source>
</evidence>
<dbReference type="NCBIfam" id="NF004359">
    <property type="entry name" value="PRK05738.1-3"/>
    <property type="match status" value="1"/>
</dbReference>
<keyword evidence="4 6" id="KW-0689">Ribosomal protein</keyword>
<evidence type="ECO:0000313" key="8">
    <source>
        <dbReference type="EMBL" id="MDI6453452.1"/>
    </source>
</evidence>
<dbReference type="AlphaFoldDB" id="A0AAW6U6D1"/>
<comment type="caution">
    <text evidence="8">The sequence shown here is derived from an EMBL/GenBank/DDBJ whole genome shotgun (WGS) entry which is preliminary data.</text>
</comment>
<evidence type="ECO:0000256" key="6">
    <source>
        <dbReference type="HAMAP-Rule" id="MF_01369"/>
    </source>
</evidence>
<proteinExistence type="inferred from homology"/>
<comment type="similarity">
    <text evidence="1 6 7">Belongs to the universal ribosomal protein uL23 family.</text>
</comment>
<evidence type="ECO:0000256" key="1">
    <source>
        <dbReference type="ARBA" id="ARBA00006700"/>
    </source>
</evidence>
<dbReference type="Gene3D" id="3.30.70.330">
    <property type="match status" value="1"/>
</dbReference>
<dbReference type="NCBIfam" id="NF004366">
    <property type="entry name" value="PRK05738.3-2"/>
    <property type="match status" value="1"/>
</dbReference>
<dbReference type="FunFam" id="3.30.70.330:FF:000001">
    <property type="entry name" value="50S ribosomal protein L23"/>
    <property type="match status" value="1"/>
</dbReference>
<name>A0AAW6U6D1_9MOLU</name>
<accession>A0AAW6U6D1</accession>
<dbReference type="Pfam" id="PF00276">
    <property type="entry name" value="Ribosomal_L23"/>
    <property type="match status" value="1"/>
</dbReference>
<dbReference type="EMBL" id="JASCXW010000028">
    <property type="protein sequence ID" value="MDI6453452.1"/>
    <property type="molecule type" value="Genomic_DNA"/>
</dbReference>
<dbReference type="SUPFAM" id="SSF54189">
    <property type="entry name" value="Ribosomal proteins S24e, L23 and L15e"/>
    <property type="match status" value="1"/>
</dbReference>
<dbReference type="Proteomes" id="UP001431532">
    <property type="component" value="Unassembled WGS sequence"/>
</dbReference>
<dbReference type="GO" id="GO:0019843">
    <property type="term" value="F:rRNA binding"/>
    <property type="evidence" value="ECO:0007669"/>
    <property type="project" value="UniProtKB-UniRule"/>
</dbReference>
<dbReference type="GO" id="GO:1990904">
    <property type="term" value="C:ribonucleoprotein complex"/>
    <property type="evidence" value="ECO:0007669"/>
    <property type="project" value="UniProtKB-KW"/>
</dbReference>
<dbReference type="HAMAP" id="MF_01369_B">
    <property type="entry name" value="Ribosomal_uL23_B"/>
    <property type="match status" value="1"/>
</dbReference>
<dbReference type="GO" id="GO:0005840">
    <property type="term" value="C:ribosome"/>
    <property type="evidence" value="ECO:0007669"/>
    <property type="project" value="UniProtKB-KW"/>
</dbReference>
<keyword evidence="9" id="KW-1185">Reference proteome</keyword>
<dbReference type="NCBIfam" id="NF004363">
    <property type="entry name" value="PRK05738.2-4"/>
    <property type="match status" value="1"/>
</dbReference>
<dbReference type="InterPro" id="IPR013025">
    <property type="entry name" value="Ribosomal_uL23-like"/>
</dbReference>
<dbReference type="RefSeq" id="WP_282839884.1">
    <property type="nucleotide sequence ID" value="NZ_JASCXW010000028.1"/>
</dbReference>
<dbReference type="PANTHER" id="PTHR11620">
    <property type="entry name" value="60S RIBOSOMAL PROTEIN L23A"/>
    <property type="match status" value="1"/>
</dbReference>
<dbReference type="InterPro" id="IPR012677">
    <property type="entry name" value="Nucleotide-bd_a/b_plait_sf"/>
</dbReference>
<protein>
    <recommendedName>
        <fullName evidence="6">Large ribosomal subunit protein uL23</fullName>
    </recommendedName>
</protein>
<organism evidence="8 9">
    <name type="scientific">Peloplasma aerotolerans</name>
    <dbReference type="NCBI Taxonomy" id="3044389"/>
    <lineage>
        <taxon>Bacteria</taxon>
        <taxon>Bacillati</taxon>
        <taxon>Mycoplasmatota</taxon>
        <taxon>Mollicutes</taxon>
        <taxon>Acholeplasmatales</taxon>
        <taxon>Acholeplasmataceae</taxon>
        <taxon>Peloplasma</taxon>
    </lineage>
</organism>
<dbReference type="InterPro" id="IPR012678">
    <property type="entry name" value="Ribosomal_uL23/eL15/eS24_sf"/>
</dbReference>
<gene>
    <name evidence="6 8" type="primary">rplW</name>
    <name evidence="8" type="ORF">QJ521_07730</name>
</gene>
<sequence>MTKYYDIIKAPIITERTTQLIESQNKYTFKVDRKANKVEIKKAVEIIFNVNVLSVNTINVLPKFKRMGKYEGYKNAYKKAVVKLAEGQKIDAFTV</sequence>
<reference evidence="8" key="1">
    <citation type="submission" date="2023-05" db="EMBL/GenBank/DDBJ databases">
        <title>Mariniplasma microaerophilum sp. nov., a novel anaerobic mollicute isolated from terrestrial mud volcano, Taman Peninsula, Russia.</title>
        <authorList>
            <person name="Khomyakova M.A."/>
            <person name="Merkel A.Y."/>
            <person name="Slobodkin A.I."/>
        </authorList>
    </citation>
    <scope>NUCLEOTIDE SEQUENCE</scope>
    <source>
        <strain evidence="8">M4Ah</strain>
    </source>
</reference>
<evidence type="ECO:0000256" key="4">
    <source>
        <dbReference type="ARBA" id="ARBA00022980"/>
    </source>
</evidence>
<keyword evidence="3 6" id="KW-0694">RNA-binding</keyword>
<evidence type="ECO:0000256" key="2">
    <source>
        <dbReference type="ARBA" id="ARBA00022730"/>
    </source>
</evidence>
<evidence type="ECO:0000313" key="9">
    <source>
        <dbReference type="Proteomes" id="UP001431532"/>
    </source>
</evidence>
<dbReference type="GO" id="GO:0003735">
    <property type="term" value="F:structural constituent of ribosome"/>
    <property type="evidence" value="ECO:0007669"/>
    <property type="project" value="InterPro"/>
</dbReference>
<evidence type="ECO:0000256" key="3">
    <source>
        <dbReference type="ARBA" id="ARBA00022884"/>
    </source>
</evidence>
<keyword evidence="5 6" id="KW-0687">Ribonucleoprotein</keyword>
<comment type="subunit">
    <text evidence="6">Part of the 50S ribosomal subunit. Contacts protein L29, and trigger factor when it is bound to the ribosome.</text>
</comment>
<comment type="function">
    <text evidence="6">One of the early assembly proteins it binds 23S rRNA. One of the proteins that surrounds the polypeptide exit tunnel on the outside of the ribosome. Forms the main docking site for trigger factor binding to the ribosome.</text>
</comment>
<dbReference type="InterPro" id="IPR001014">
    <property type="entry name" value="Ribosomal_uL23_CS"/>
</dbReference>
<dbReference type="PROSITE" id="PS00050">
    <property type="entry name" value="RIBOSOMAL_L23"/>
    <property type="match status" value="1"/>
</dbReference>
<dbReference type="GO" id="GO:0006412">
    <property type="term" value="P:translation"/>
    <property type="evidence" value="ECO:0007669"/>
    <property type="project" value="UniProtKB-UniRule"/>
</dbReference>